<comment type="caution">
    <text evidence="3">The sequence shown here is derived from an EMBL/GenBank/DDBJ whole genome shotgun (WGS) entry which is preliminary data.</text>
</comment>
<dbReference type="OrthoDB" id="1523755at2"/>
<dbReference type="Proteomes" id="UP000244168">
    <property type="component" value="Unassembled WGS sequence"/>
</dbReference>
<keyword evidence="4" id="KW-1185">Reference proteome</keyword>
<dbReference type="EMBL" id="QAOQ01000005">
    <property type="protein sequence ID" value="PTQ95566.1"/>
    <property type="molecule type" value="Genomic_DNA"/>
</dbReference>
<evidence type="ECO:0000259" key="2">
    <source>
        <dbReference type="Pfam" id="PF18962"/>
    </source>
</evidence>
<name>A0A2T5J7Z5_9SPHI</name>
<feature type="signal peptide" evidence="1">
    <location>
        <begin position="1"/>
        <end position="27"/>
    </location>
</feature>
<accession>A0A2T5J7Z5</accession>
<dbReference type="Pfam" id="PF18962">
    <property type="entry name" value="Por_Secre_tail"/>
    <property type="match status" value="1"/>
</dbReference>
<dbReference type="Gene3D" id="2.60.40.4070">
    <property type="match status" value="1"/>
</dbReference>
<evidence type="ECO:0000256" key="1">
    <source>
        <dbReference type="SAM" id="SignalP"/>
    </source>
</evidence>
<evidence type="ECO:0000313" key="3">
    <source>
        <dbReference type="EMBL" id="PTQ95566.1"/>
    </source>
</evidence>
<reference evidence="3 4" key="1">
    <citation type="submission" date="2018-04" db="EMBL/GenBank/DDBJ databases">
        <title>Genomic Encyclopedia of Archaeal and Bacterial Type Strains, Phase II (KMG-II): from individual species to whole genera.</title>
        <authorList>
            <person name="Goeker M."/>
        </authorList>
    </citation>
    <scope>NUCLEOTIDE SEQUENCE [LARGE SCALE GENOMIC DNA]</scope>
    <source>
        <strain evidence="3 4">DSM 26809</strain>
    </source>
</reference>
<evidence type="ECO:0000313" key="4">
    <source>
        <dbReference type="Proteomes" id="UP000244168"/>
    </source>
</evidence>
<protein>
    <submittedName>
        <fullName evidence="3">Putative secreted protein (Por secretion system target)</fullName>
    </submittedName>
</protein>
<organism evidence="3 4">
    <name type="scientific">Mucilaginibacter yixingensis</name>
    <dbReference type="NCBI Taxonomy" id="1295612"/>
    <lineage>
        <taxon>Bacteria</taxon>
        <taxon>Pseudomonadati</taxon>
        <taxon>Bacteroidota</taxon>
        <taxon>Sphingobacteriia</taxon>
        <taxon>Sphingobacteriales</taxon>
        <taxon>Sphingobacteriaceae</taxon>
        <taxon>Mucilaginibacter</taxon>
    </lineage>
</organism>
<proteinExistence type="predicted"/>
<dbReference type="AlphaFoldDB" id="A0A2T5J7Z5"/>
<dbReference type="NCBIfam" id="TIGR04183">
    <property type="entry name" value="Por_Secre_tail"/>
    <property type="match status" value="1"/>
</dbReference>
<gene>
    <name evidence="3" type="ORF">C8P68_10571</name>
</gene>
<keyword evidence="1" id="KW-0732">Signal</keyword>
<dbReference type="RefSeq" id="WP_107829075.1">
    <property type="nucleotide sequence ID" value="NZ_CP160205.1"/>
</dbReference>
<feature type="chain" id="PRO_5015451544" evidence="1">
    <location>
        <begin position="28"/>
        <end position="161"/>
    </location>
</feature>
<feature type="domain" description="Secretion system C-terminal sorting" evidence="2">
    <location>
        <begin position="82"/>
        <end position="160"/>
    </location>
</feature>
<dbReference type="InterPro" id="IPR026444">
    <property type="entry name" value="Secre_tail"/>
</dbReference>
<sequence>MRIRCTQFFSWMLTMICVLCASVSLSAGTLYSSGDTTLLHLKKTKTSYLRPTYHMNMPQMSPVKIPARAVQQDDKLLSDVQVYPTLVTDQINLKYFISKNSNVTIKIMDVLGNEIATLFSQRVDPGEKKFTYNLSNKLNSGFYFVRVVVGSESVIKRISIL</sequence>